<evidence type="ECO:0000313" key="2">
    <source>
        <dbReference type="EMBL" id="KAL2609758.1"/>
    </source>
</evidence>
<feature type="signal peptide" evidence="1">
    <location>
        <begin position="1"/>
        <end position="31"/>
    </location>
</feature>
<dbReference type="EMBL" id="JBHFFA010000008">
    <property type="protein sequence ID" value="KAL2609758.1"/>
    <property type="molecule type" value="Genomic_DNA"/>
</dbReference>
<evidence type="ECO:0000313" key="3">
    <source>
        <dbReference type="Proteomes" id="UP001605036"/>
    </source>
</evidence>
<dbReference type="Proteomes" id="UP001605036">
    <property type="component" value="Unassembled WGS sequence"/>
</dbReference>
<sequence>MGDSKPSNFGHFSTACSHLIVLSLPFSLTSASSHLIVHRGRAPFLEGSMAQTAGVNSLPLDEIQQLLDENSNLIFSLLEVQKRKMGMGISGVGYVVKVVDNLNLSVGTVQLRKRTVEIDAYVERALQQEHEMKARTTNAYDSFIRNGPYPAEHVPTDEKSLVEEAKLHAAEE</sequence>
<keyword evidence="3" id="KW-1185">Reference proteome</keyword>
<feature type="chain" id="PRO_5044848145" evidence="1">
    <location>
        <begin position="32"/>
        <end position="172"/>
    </location>
</feature>
<proteinExistence type="predicted"/>
<accession>A0ABD1XLC8</accession>
<gene>
    <name evidence="2" type="ORF">R1flu_028331</name>
</gene>
<organism evidence="2 3">
    <name type="scientific">Riccia fluitans</name>
    <dbReference type="NCBI Taxonomy" id="41844"/>
    <lineage>
        <taxon>Eukaryota</taxon>
        <taxon>Viridiplantae</taxon>
        <taxon>Streptophyta</taxon>
        <taxon>Embryophyta</taxon>
        <taxon>Marchantiophyta</taxon>
        <taxon>Marchantiopsida</taxon>
        <taxon>Marchantiidae</taxon>
        <taxon>Marchantiales</taxon>
        <taxon>Ricciaceae</taxon>
        <taxon>Riccia</taxon>
    </lineage>
</organism>
<dbReference type="PROSITE" id="PS51257">
    <property type="entry name" value="PROKAR_LIPOPROTEIN"/>
    <property type="match status" value="1"/>
</dbReference>
<evidence type="ECO:0000256" key="1">
    <source>
        <dbReference type="SAM" id="SignalP"/>
    </source>
</evidence>
<comment type="caution">
    <text evidence="2">The sequence shown here is derived from an EMBL/GenBank/DDBJ whole genome shotgun (WGS) entry which is preliminary data.</text>
</comment>
<keyword evidence="1" id="KW-0732">Signal</keyword>
<dbReference type="AlphaFoldDB" id="A0ABD1XLC8"/>
<reference evidence="2 3" key="1">
    <citation type="submission" date="2024-09" db="EMBL/GenBank/DDBJ databases">
        <title>Chromosome-scale assembly of Riccia fluitans.</title>
        <authorList>
            <person name="Paukszto L."/>
            <person name="Sawicki J."/>
            <person name="Karawczyk K."/>
            <person name="Piernik-Szablinska J."/>
            <person name="Szczecinska M."/>
            <person name="Mazdziarz M."/>
        </authorList>
    </citation>
    <scope>NUCLEOTIDE SEQUENCE [LARGE SCALE GENOMIC DNA]</scope>
    <source>
        <strain evidence="2">Rf_01</strain>
        <tissue evidence="2">Aerial parts of the thallus</tissue>
    </source>
</reference>
<protein>
    <submittedName>
        <fullName evidence="2">Uncharacterized protein</fullName>
    </submittedName>
</protein>
<name>A0ABD1XLC8_9MARC</name>